<dbReference type="PANTHER" id="PTHR35174:SF3">
    <property type="entry name" value="BLL7171 PROTEIN"/>
    <property type="match status" value="1"/>
</dbReference>
<feature type="domain" description="YCII-related" evidence="2">
    <location>
        <begin position="1"/>
        <end position="91"/>
    </location>
</feature>
<dbReference type="AlphaFoldDB" id="A0A544YBM6"/>
<evidence type="ECO:0000256" key="1">
    <source>
        <dbReference type="ARBA" id="ARBA00007689"/>
    </source>
</evidence>
<name>A0A544YBM6_9ACTN</name>
<sequence length="114" mass="12087">MQYALLAYNPSEDTDRASRPISGALAGMLDRPDVTGWARLHAAGSATTVRNDEGRMLLTDGPFVDSKEYLAGLILIEADDLDGALATAAELLGTTRPGTAIEVRPILDGRFRGA</sequence>
<reference evidence="3 4" key="1">
    <citation type="submission" date="2019-07" db="EMBL/GenBank/DDBJ databases">
        <title>Microbispora hainanensis DSM 45428.</title>
        <authorList>
            <person name="Thawai C."/>
        </authorList>
    </citation>
    <scope>NUCLEOTIDE SEQUENCE [LARGE SCALE GENOMIC DNA]</scope>
    <source>
        <strain evidence="3 4">DSM 45428</strain>
    </source>
</reference>
<evidence type="ECO:0000259" key="2">
    <source>
        <dbReference type="Pfam" id="PF03795"/>
    </source>
</evidence>
<proteinExistence type="inferred from homology"/>
<dbReference type="InterPro" id="IPR005545">
    <property type="entry name" value="YCII"/>
</dbReference>
<dbReference type="Gene3D" id="3.30.70.1060">
    <property type="entry name" value="Dimeric alpha+beta barrel"/>
    <property type="match status" value="1"/>
</dbReference>
<comment type="similarity">
    <text evidence="1">Belongs to the YciI family.</text>
</comment>
<dbReference type="PANTHER" id="PTHR35174">
    <property type="entry name" value="BLL7171 PROTEIN-RELATED"/>
    <property type="match status" value="1"/>
</dbReference>
<dbReference type="SUPFAM" id="SSF54909">
    <property type="entry name" value="Dimeric alpha+beta barrel"/>
    <property type="match status" value="1"/>
</dbReference>
<organism evidence="3 4">
    <name type="scientific">Microbispora hainanensis</name>
    <dbReference type="NCBI Taxonomy" id="568844"/>
    <lineage>
        <taxon>Bacteria</taxon>
        <taxon>Bacillati</taxon>
        <taxon>Actinomycetota</taxon>
        <taxon>Actinomycetes</taxon>
        <taxon>Streptosporangiales</taxon>
        <taxon>Streptosporangiaceae</taxon>
        <taxon>Microbispora</taxon>
    </lineage>
</organism>
<comment type="caution">
    <text evidence="3">The sequence shown here is derived from an EMBL/GenBank/DDBJ whole genome shotgun (WGS) entry which is preliminary data.</text>
</comment>
<evidence type="ECO:0000313" key="4">
    <source>
        <dbReference type="Proteomes" id="UP000316541"/>
    </source>
</evidence>
<dbReference type="RefSeq" id="WP_142624410.1">
    <property type="nucleotide sequence ID" value="NZ_VIRM01000061.1"/>
</dbReference>
<accession>A0A544YBM6</accession>
<evidence type="ECO:0000313" key="3">
    <source>
        <dbReference type="EMBL" id="TQS14134.1"/>
    </source>
</evidence>
<dbReference type="Pfam" id="PF03795">
    <property type="entry name" value="YCII"/>
    <property type="match status" value="1"/>
</dbReference>
<dbReference type="EMBL" id="VIRM01000061">
    <property type="protein sequence ID" value="TQS14134.1"/>
    <property type="molecule type" value="Genomic_DNA"/>
</dbReference>
<gene>
    <name evidence="3" type="ORF">FLX08_34275</name>
</gene>
<dbReference type="InterPro" id="IPR011008">
    <property type="entry name" value="Dimeric_a/b-barrel"/>
</dbReference>
<dbReference type="Proteomes" id="UP000316541">
    <property type="component" value="Unassembled WGS sequence"/>
</dbReference>
<protein>
    <recommendedName>
        <fullName evidence="2">YCII-related domain-containing protein</fullName>
    </recommendedName>
</protein>